<keyword evidence="1" id="KW-1185">Reference proteome</keyword>
<gene>
    <name evidence="2" type="primary">LOC106178937</name>
</gene>
<protein>
    <submittedName>
        <fullName evidence="2">39S ribosomal protein L22, mitochondrial</fullName>
    </submittedName>
</protein>
<keyword evidence="2" id="KW-0689">Ribosomal protein</keyword>
<dbReference type="RefSeq" id="XP_013417797.1">
    <property type="nucleotide sequence ID" value="XM_013562343.2"/>
</dbReference>
<dbReference type="Proteomes" id="UP000085678">
    <property type="component" value="Unplaced"/>
</dbReference>
<dbReference type="STRING" id="7574.A0A1S3K5L2"/>
<reference evidence="2" key="1">
    <citation type="submission" date="2025-08" db="UniProtKB">
        <authorList>
            <consortium name="RefSeq"/>
        </authorList>
    </citation>
    <scope>IDENTIFICATION</scope>
    <source>
        <tissue evidence="2">Gonads</tissue>
    </source>
</reference>
<dbReference type="GeneID" id="106178937"/>
<dbReference type="FunCoup" id="A0A1S3K5L2">
    <property type="interactions" value="1568"/>
</dbReference>
<dbReference type="GO" id="GO:0006412">
    <property type="term" value="P:translation"/>
    <property type="evidence" value="ECO:0007669"/>
    <property type="project" value="InterPro"/>
</dbReference>
<evidence type="ECO:0000313" key="2">
    <source>
        <dbReference type="RefSeq" id="XP_013417797.1"/>
    </source>
</evidence>
<accession>A0A1S3K5L2</accession>
<proteinExistence type="predicted"/>
<dbReference type="InParanoid" id="A0A1S3K5L2"/>
<name>A0A1S3K5L2_LINAN</name>
<dbReference type="InterPro" id="IPR036394">
    <property type="entry name" value="Ribosomal_uL22_sf"/>
</dbReference>
<dbReference type="KEGG" id="lak:106178937"/>
<sequence>MTSVISRIRPATSLFSRHLALSRSAAAGNSVLQTSYFHTSNQQHAKMKTIMKQAKDPPYYKRMNEIVYPPQKEGELRRPAEINHWHMRIKYSPDKMWYIACLLSSMRKKLLSEDLIWKHDVPVISFVPDDKIVL</sequence>
<keyword evidence="2" id="KW-0687">Ribonucleoprotein</keyword>
<organism evidence="1 2">
    <name type="scientific">Lingula anatina</name>
    <name type="common">Brachiopod</name>
    <name type="synonym">Lingula unguis</name>
    <dbReference type="NCBI Taxonomy" id="7574"/>
    <lineage>
        <taxon>Eukaryota</taxon>
        <taxon>Metazoa</taxon>
        <taxon>Spiralia</taxon>
        <taxon>Lophotrochozoa</taxon>
        <taxon>Brachiopoda</taxon>
        <taxon>Linguliformea</taxon>
        <taxon>Lingulata</taxon>
        <taxon>Lingulida</taxon>
        <taxon>Linguloidea</taxon>
        <taxon>Lingulidae</taxon>
        <taxon>Lingula</taxon>
    </lineage>
</organism>
<dbReference type="OrthoDB" id="416470at2759"/>
<dbReference type="Gene3D" id="3.90.470.10">
    <property type="entry name" value="Ribosomal protein L22/L17"/>
    <property type="match status" value="1"/>
</dbReference>
<dbReference type="AlphaFoldDB" id="A0A1S3K5L2"/>
<evidence type="ECO:0000313" key="1">
    <source>
        <dbReference type="Proteomes" id="UP000085678"/>
    </source>
</evidence>
<dbReference type="GO" id="GO:0003735">
    <property type="term" value="F:structural constituent of ribosome"/>
    <property type="evidence" value="ECO:0007669"/>
    <property type="project" value="InterPro"/>
</dbReference>
<dbReference type="GO" id="GO:0005840">
    <property type="term" value="C:ribosome"/>
    <property type="evidence" value="ECO:0007669"/>
    <property type="project" value="UniProtKB-KW"/>
</dbReference>